<protein>
    <submittedName>
        <fullName evidence="1">Uncharacterized protein</fullName>
    </submittedName>
</protein>
<name>A0A6A6R0C3_9PEZI</name>
<dbReference type="AlphaFoldDB" id="A0A6A6R0C3"/>
<reference evidence="1" key="1">
    <citation type="journal article" date="2020" name="Stud. Mycol.">
        <title>101 Dothideomycetes genomes: a test case for predicting lifestyles and emergence of pathogens.</title>
        <authorList>
            <person name="Haridas S."/>
            <person name="Albert R."/>
            <person name="Binder M."/>
            <person name="Bloem J."/>
            <person name="Labutti K."/>
            <person name="Salamov A."/>
            <person name="Andreopoulos B."/>
            <person name="Baker S."/>
            <person name="Barry K."/>
            <person name="Bills G."/>
            <person name="Bluhm B."/>
            <person name="Cannon C."/>
            <person name="Castanera R."/>
            <person name="Culley D."/>
            <person name="Daum C."/>
            <person name="Ezra D."/>
            <person name="Gonzalez J."/>
            <person name="Henrissat B."/>
            <person name="Kuo A."/>
            <person name="Liang C."/>
            <person name="Lipzen A."/>
            <person name="Lutzoni F."/>
            <person name="Magnuson J."/>
            <person name="Mondo S."/>
            <person name="Nolan M."/>
            <person name="Ohm R."/>
            <person name="Pangilinan J."/>
            <person name="Park H.-J."/>
            <person name="Ramirez L."/>
            <person name="Alfaro M."/>
            <person name="Sun H."/>
            <person name="Tritt A."/>
            <person name="Yoshinaga Y."/>
            <person name="Zwiers L.-H."/>
            <person name="Turgeon B."/>
            <person name="Goodwin S."/>
            <person name="Spatafora J."/>
            <person name="Crous P."/>
            <person name="Grigoriev I."/>
        </authorList>
    </citation>
    <scope>NUCLEOTIDE SEQUENCE</scope>
    <source>
        <strain evidence="1">CBS 269.34</strain>
    </source>
</reference>
<evidence type="ECO:0000313" key="1">
    <source>
        <dbReference type="EMBL" id="KAF2497410.1"/>
    </source>
</evidence>
<proteinExistence type="predicted"/>
<organism evidence="1 2">
    <name type="scientific">Lophium mytilinum</name>
    <dbReference type="NCBI Taxonomy" id="390894"/>
    <lineage>
        <taxon>Eukaryota</taxon>
        <taxon>Fungi</taxon>
        <taxon>Dikarya</taxon>
        <taxon>Ascomycota</taxon>
        <taxon>Pezizomycotina</taxon>
        <taxon>Dothideomycetes</taxon>
        <taxon>Pleosporomycetidae</taxon>
        <taxon>Mytilinidiales</taxon>
        <taxon>Mytilinidiaceae</taxon>
        <taxon>Lophium</taxon>
    </lineage>
</organism>
<gene>
    <name evidence="1" type="ORF">BU16DRAFT_313438</name>
</gene>
<dbReference type="Proteomes" id="UP000799750">
    <property type="component" value="Unassembled WGS sequence"/>
</dbReference>
<accession>A0A6A6R0C3</accession>
<keyword evidence="2" id="KW-1185">Reference proteome</keyword>
<dbReference type="EMBL" id="MU004186">
    <property type="protein sequence ID" value="KAF2497410.1"/>
    <property type="molecule type" value="Genomic_DNA"/>
</dbReference>
<evidence type="ECO:0000313" key="2">
    <source>
        <dbReference type="Proteomes" id="UP000799750"/>
    </source>
</evidence>
<sequence length="202" mass="23283">MAYWNKKAWISPEARENEKFQVVMNSMRRLFPKSEVAKMDKTAWLAHRQAVVESRTKELERAVAIKEEGLGKGGQQQILNRLKEKNFPENHGVVLCEKTIWCPKWQLKEEMAPWPTLPEMKWEGDDRAKTTVGRFLPLPREPGSAAVAWHNLRVLPAFPFDDVRKIPTLEDVLLPVDEIDEEFVPDLLNSELLEALKLEGDA</sequence>
<dbReference type="OrthoDB" id="5305306at2759"/>